<dbReference type="PANTHER" id="PTHR37273">
    <property type="entry name" value="CHROMOSOME 8, WHOLE GENOME SHOTGUN SEQUENCE"/>
    <property type="match status" value="1"/>
</dbReference>
<feature type="domain" description="CREG-like beta-barrel" evidence="3">
    <location>
        <begin position="32"/>
        <end position="272"/>
    </location>
</feature>
<keyword evidence="2" id="KW-0732">Signal</keyword>
<comment type="caution">
    <text evidence="4">The sequence shown here is derived from an EMBL/GenBank/DDBJ whole genome shotgun (WGS) entry which is preliminary data.</text>
</comment>
<dbReference type="InterPro" id="IPR055343">
    <property type="entry name" value="CREG_beta-barrel"/>
</dbReference>
<feature type="signal peptide" evidence="2">
    <location>
        <begin position="1"/>
        <end position="19"/>
    </location>
</feature>
<sequence>MKSAAALLLSSCGAAAAAAVERASSSNHDRVPTSYESAVLARRVLSLTPLGTLATVFPAADSHSDSNDPSTAENRPDGLGGMPHGLMEYISDCSGEAGLGDDGSPTLLAITIETSFKNAAAGSNVSLAVQWTPPHPPAKRIQRSGDSGFVNKALSYLGLRRIRLGEDEYCGDEDVESVMPTPPTPYSAANLPRFSLLGHVEWIDGGDDRRAGGTVGDALAACFTRVHPDARYWLPGSRVHESHFVRLVVEQIYWIGGFGDRAYIGWIPVDEWRAVTRKEIESVRLPGEKKGWHEWSAAARASGGSRDL</sequence>
<proteinExistence type="predicted"/>
<protein>
    <submittedName>
        <fullName evidence="4">Pyridoxamine 5'-phosphate oxidase-domain-containing protein</fullName>
    </submittedName>
</protein>
<dbReference type="InterPro" id="IPR012349">
    <property type="entry name" value="Split_barrel_FMN-bd"/>
</dbReference>
<dbReference type="SUPFAM" id="SSF50475">
    <property type="entry name" value="FMN-binding split barrel"/>
    <property type="match status" value="1"/>
</dbReference>
<dbReference type="Gene3D" id="2.30.110.10">
    <property type="entry name" value="Electron Transport, Fmn-binding Protein, Chain A"/>
    <property type="match status" value="1"/>
</dbReference>
<feature type="chain" id="PRO_5042211471" evidence="2">
    <location>
        <begin position="20"/>
        <end position="308"/>
    </location>
</feature>
<feature type="region of interest" description="Disordered" evidence="1">
    <location>
        <begin position="59"/>
        <end position="81"/>
    </location>
</feature>
<dbReference type="PANTHER" id="PTHR37273:SF1">
    <property type="entry name" value="ADL397C-AP"/>
    <property type="match status" value="1"/>
</dbReference>
<evidence type="ECO:0000313" key="5">
    <source>
        <dbReference type="Proteomes" id="UP001287356"/>
    </source>
</evidence>
<gene>
    <name evidence="4" type="ORF">B0T24DRAFT_634545</name>
</gene>
<reference evidence="4" key="2">
    <citation type="submission" date="2023-06" db="EMBL/GenBank/DDBJ databases">
        <authorList>
            <consortium name="Lawrence Berkeley National Laboratory"/>
            <person name="Haridas S."/>
            <person name="Hensen N."/>
            <person name="Bonometti L."/>
            <person name="Westerberg I."/>
            <person name="Brannstrom I.O."/>
            <person name="Guillou S."/>
            <person name="Cros-Aarteil S."/>
            <person name="Calhoun S."/>
            <person name="Kuo A."/>
            <person name="Mondo S."/>
            <person name="Pangilinan J."/>
            <person name="Riley R."/>
            <person name="Labutti K."/>
            <person name="Andreopoulos B."/>
            <person name="Lipzen A."/>
            <person name="Chen C."/>
            <person name="Yanf M."/>
            <person name="Daum C."/>
            <person name="Ng V."/>
            <person name="Clum A."/>
            <person name="Steindorff A."/>
            <person name="Ohm R."/>
            <person name="Martin F."/>
            <person name="Silar P."/>
            <person name="Natvig D."/>
            <person name="Lalanne C."/>
            <person name="Gautier V."/>
            <person name="Ament-Velasquez S.L."/>
            <person name="Kruys A."/>
            <person name="Hutchinson M.I."/>
            <person name="Powell A.J."/>
            <person name="Barry K."/>
            <person name="Miller A.N."/>
            <person name="Grigoriev I.V."/>
            <person name="Debuchy R."/>
            <person name="Gladieux P."/>
            <person name="Thoren M.H."/>
            <person name="Johannesson H."/>
        </authorList>
    </citation>
    <scope>NUCLEOTIDE SEQUENCE</scope>
    <source>
        <strain evidence="4">CBS 958.72</strain>
    </source>
</reference>
<evidence type="ECO:0000313" key="4">
    <source>
        <dbReference type="EMBL" id="KAK3367023.1"/>
    </source>
</evidence>
<organism evidence="4 5">
    <name type="scientific">Lasiosphaeria ovina</name>
    <dbReference type="NCBI Taxonomy" id="92902"/>
    <lineage>
        <taxon>Eukaryota</taxon>
        <taxon>Fungi</taxon>
        <taxon>Dikarya</taxon>
        <taxon>Ascomycota</taxon>
        <taxon>Pezizomycotina</taxon>
        <taxon>Sordariomycetes</taxon>
        <taxon>Sordariomycetidae</taxon>
        <taxon>Sordariales</taxon>
        <taxon>Lasiosphaeriaceae</taxon>
        <taxon>Lasiosphaeria</taxon>
    </lineage>
</organism>
<accession>A0AAE0JZ19</accession>
<name>A0AAE0JZ19_9PEZI</name>
<evidence type="ECO:0000256" key="2">
    <source>
        <dbReference type="SAM" id="SignalP"/>
    </source>
</evidence>
<evidence type="ECO:0000256" key="1">
    <source>
        <dbReference type="SAM" id="MobiDB-lite"/>
    </source>
</evidence>
<reference evidence="4" key="1">
    <citation type="journal article" date="2023" name="Mol. Phylogenet. Evol.">
        <title>Genome-scale phylogeny and comparative genomics of the fungal order Sordariales.</title>
        <authorList>
            <person name="Hensen N."/>
            <person name="Bonometti L."/>
            <person name="Westerberg I."/>
            <person name="Brannstrom I.O."/>
            <person name="Guillou S."/>
            <person name="Cros-Aarteil S."/>
            <person name="Calhoun S."/>
            <person name="Haridas S."/>
            <person name="Kuo A."/>
            <person name="Mondo S."/>
            <person name="Pangilinan J."/>
            <person name="Riley R."/>
            <person name="LaButti K."/>
            <person name="Andreopoulos B."/>
            <person name="Lipzen A."/>
            <person name="Chen C."/>
            <person name="Yan M."/>
            <person name="Daum C."/>
            <person name="Ng V."/>
            <person name="Clum A."/>
            <person name="Steindorff A."/>
            <person name="Ohm R.A."/>
            <person name="Martin F."/>
            <person name="Silar P."/>
            <person name="Natvig D.O."/>
            <person name="Lalanne C."/>
            <person name="Gautier V."/>
            <person name="Ament-Velasquez S.L."/>
            <person name="Kruys A."/>
            <person name="Hutchinson M.I."/>
            <person name="Powell A.J."/>
            <person name="Barry K."/>
            <person name="Miller A.N."/>
            <person name="Grigoriev I.V."/>
            <person name="Debuchy R."/>
            <person name="Gladieux P."/>
            <person name="Hiltunen Thoren M."/>
            <person name="Johannesson H."/>
        </authorList>
    </citation>
    <scope>NUCLEOTIDE SEQUENCE</scope>
    <source>
        <strain evidence="4">CBS 958.72</strain>
    </source>
</reference>
<evidence type="ECO:0000259" key="3">
    <source>
        <dbReference type="Pfam" id="PF13883"/>
    </source>
</evidence>
<dbReference type="AlphaFoldDB" id="A0AAE0JZ19"/>
<dbReference type="EMBL" id="JAULSN010000007">
    <property type="protein sequence ID" value="KAK3367023.1"/>
    <property type="molecule type" value="Genomic_DNA"/>
</dbReference>
<dbReference type="Pfam" id="PF13883">
    <property type="entry name" value="CREG_beta-barrel"/>
    <property type="match status" value="1"/>
</dbReference>
<dbReference type="Proteomes" id="UP001287356">
    <property type="component" value="Unassembled WGS sequence"/>
</dbReference>
<keyword evidence="5" id="KW-1185">Reference proteome</keyword>